<dbReference type="Proteomes" id="UP000307244">
    <property type="component" value="Unassembled WGS sequence"/>
</dbReference>
<dbReference type="Pfam" id="PF19781">
    <property type="entry name" value="DUF6266"/>
    <property type="match status" value="1"/>
</dbReference>
<evidence type="ECO:0000313" key="2">
    <source>
        <dbReference type="Proteomes" id="UP000307244"/>
    </source>
</evidence>
<comment type="caution">
    <text evidence="1">The sequence shown here is derived from an EMBL/GenBank/DDBJ whole genome shotgun (WGS) entry which is preliminary data.</text>
</comment>
<dbReference type="RefSeq" id="WP_136834907.1">
    <property type="nucleotide sequence ID" value="NZ_SWBQ01000001.1"/>
</dbReference>
<protein>
    <submittedName>
        <fullName evidence="1">Uncharacterized protein</fullName>
    </submittedName>
</protein>
<accession>A0A4U1CQ96</accession>
<reference evidence="1 2" key="1">
    <citation type="submission" date="2019-04" db="EMBL/GenBank/DDBJ databases">
        <title>Pedobacter sp. RP-3-15 sp. nov., isolated from Arctic soil.</title>
        <authorList>
            <person name="Dahal R.H."/>
            <person name="Kim D.-U."/>
        </authorList>
    </citation>
    <scope>NUCLEOTIDE SEQUENCE [LARGE SCALE GENOMIC DNA]</scope>
    <source>
        <strain evidence="1 2">RP-3-15</strain>
    </source>
</reference>
<keyword evidence="2" id="KW-1185">Reference proteome</keyword>
<organism evidence="1 2">
    <name type="scientific">Pedobacter frigoris</name>
    <dbReference type="NCBI Taxonomy" id="2571272"/>
    <lineage>
        <taxon>Bacteria</taxon>
        <taxon>Pseudomonadati</taxon>
        <taxon>Bacteroidota</taxon>
        <taxon>Sphingobacteriia</taxon>
        <taxon>Sphingobacteriales</taxon>
        <taxon>Sphingobacteriaceae</taxon>
        <taxon>Pedobacter</taxon>
    </lineage>
</organism>
<evidence type="ECO:0000313" key="1">
    <source>
        <dbReference type="EMBL" id="TKC09496.1"/>
    </source>
</evidence>
<dbReference type="AlphaFoldDB" id="A0A4U1CQ96"/>
<proteinExistence type="predicted"/>
<name>A0A4U1CQ96_9SPHI</name>
<gene>
    <name evidence="1" type="ORF">FA047_05225</name>
</gene>
<dbReference type="OrthoDB" id="648163at2"/>
<dbReference type="EMBL" id="SWBQ01000001">
    <property type="protein sequence ID" value="TKC09496.1"/>
    <property type="molecule type" value="Genomic_DNA"/>
</dbReference>
<dbReference type="InterPro" id="IPR046233">
    <property type="entry name" value="DUF6266"/>
</dbReference>
<sequence length="224" mass="24967">MARLKLGPWGGIVGALGNHVGYIRKGIAVLRMKSHPTNKKRTDKQKATTQRFQLIIKFIASMNNFTNVGFDVAARKVSPTAQNLAVSYNTKNAITGEYPNQEIDYPKVRVCEGTLPLATGIAVTAEDMGETVKLAFSWQTETDLPAASHRDQIMMLAYLPEIKESVYLDSGARRNEGQDFLMISKNYGAKRYPIVVTYAETYIAFVANDRNNISDSLYCGRIEF</sequence>